<gene>
    <name evidence="2" type="ORF">NBZ79_03635</name>
</gene>
<dbReference type="InterPro" id="IPR001054">
    <property type="entry name" value="A/G_cyclase"/>
</dbReference>
<dbReference type="RefSeq" id="WP_251935618.1">
    <property type="nucleotide sequence ID" value="NZ_CP098747.1"/>
</dbReference>
<dbReference type="InterPro" id="IPR050697">
    <property type="entry name" value="Adenylyl/Guanylyl_Cyclase_3/4"/>
</dbReference>
<dbReference type="PROSITE" id="PS50125">
    <property type="entry name" value="GUANYLATE_CYCLASE_2"/>
    <property type="match status" value="1"/>
</dbReference>
<dbReference type="Pfam" id="PF00211">
    <property type="entry name" value="Guanylate_cyc"/>
    <property type="match status" value="1"/>
</dbReference>
<evidence type="ECO:0000313" key="2">
    <source>
        <dbReference type="EMBL" id="USG62064.1"/>
    </source>
</evidence>
<feature type="domain" description="Guanylate cyclase" evidence="1">
    <location>
        <begin position="230"/>
        <end position="359"/>
    </location>
</feature>
<dbReference type="EMBL" id="CP098747">
    <property type="protein sequence ID" value="USG62064.1"/>
    <property type="molecule type" value="Genomic_DNA"/>
</dbReference>
<dbReference type="InterPro" id="IPR029787">
    <property type="entry name" value="Nucleotide_cyclase"/>
</dbReference>
<protein>
    <submittedName>
        <fullName evidence="2">Adenylate/guanylate cyclase domain-containing protein</fullName>
    </submittedName>
</protein>
<dbReference type="SUPFAM" id="SSF55073">
    <property type="entry name" value="Nucleotide cyclase"/>
    <property type="match status" value="1"/>
</dbReference>
<dbReference type="PANTHER" id="PTHR43081:SF11">
    <property type="entry name" value="BLR2264 PROTEIN"/>
    <property type="match status" value="1"/>
</dbReference>
<organism evidence="2 3">
    <name type="scientific">Sneathiella marina</name>
    <dbReference type="NCBI Taxonomy" id="2950108"/>
    <lineage>
        <taxon>Bacteria</taxon>
        <taxon>Pseudomonadati</taxon>
        <taxon>Pseudomonadota</taxon>
        <taxon>Alphaproteobacteria</taxon>
        <taxon>Sneathiellales</taxon>
        <taxon>Sneathiellaceae</taxon>
        <taxon>Sneathiella</taxon>
    </lineage>
</organism>
<name>A0ABY4W577_9PROT</name>
<dbReference type="SMART" id="SM00044">
    <property type="entry name" value="CYCc"/>
    <property type="match status" value="1"/>
</dbReference>
<dbReference type="CDD" id="cd07302">
    <property type="entry name" value="CHD"/>
    <property type="match status" value="1"/>
</dbReference>
<evidence type="ECO:0000259" key="1">
    <source>
        <dbReference type="PROSITE" id="PS50125"/>
    </source>
</evidence>
<accession>A0ABY4W577</accession>
<reference evidence="2" key="1">
    <citation type="submission" date="2022-06" db="EMBL/GenBank/DDBJ databases">
        <title>Sneathiella actinostolidae sp. nov., isolated from a sea anemonein the Western Pacific Ocean.</title>
        <authorList>
            <person name="Wei M.J."/>
        </authorList>
    </citation>
    <scope>NUCLEOTIDE SEQUENCE</scope>
    <source>
        <strain evidence="2">PHK-P5</strain>
    </source>
</reference>
<sequence>MNLHKSTPGNQASSENNIKTIERWLTRQMLGEMKLTETFSEFSKLIDLNLFPLLRSHVTMRQLHPFIDHTDHTWYRDGELNTNSQPRAKSDRLIWTRSPLFYMIERSLQEMSFDLTDPKNVQLFPVFSDFKEIGATDYIAFLTPFGNFETALKRSDGLISSWVTDKAGGFTEEDKEILRRLVPLFAGAARIAKREETLTDVLGAYLGPLASEKILDGKNQRGDGDVTDAVIWICDLRSSSALADSMEMPAYLALLNQFFECLAEAVMEQGGEVLKFMGDGFLAIFPTESTSTISKTAQRALDAALEGSRALREHPSNARDLRYGIGIHHGAVMFGNIGATERLDFSVIGPAVNMTSRLQDLTKELGVTILVSTNIAEKIAVEWQNFPSQTIPGLIDPIDVFSPKASI</sequence>
<dbReference type="PANTHER" id="PTHR43081">
    <property type="entry name" value="ADENYLATE CYCLASE, TERMINAL-DIFFERENTIATION SPECIFIC-RELATED"/>
    <property type="match status" value="1"/>
</dbReference>
<dbReference type="Proteomes" id="UP001056291">
    <property type="component" value="Chromosome"/>
</dbReference>
<dbReference type="Gene3D" id="3.30.70.1230">
    <property type="entry name" value="Nucleotide cyclase"/>
    <property type="match status" value="1"/>
</dbReference>
<evidence type="ECO:0000313" key="3">
    <source>
        <dbReference type="Proteomes" id="UP001056291"/>
    </source>
</evidence>
<keyword evidence="3" id="KW-1185">Reference proteome</keyword>
<proteinExistence type="predicted"/>